<accession>D7M090</accession>
<dbReference type="Proteomes" id="UP000008694">
    <property type="component" value="Unassembled WGS sequence"/>
</dbReference>
<keyword evidence="5" id="KW-1185">Reference proteome</keyword>
<dbReference type="GO" id="GO:0008353">
    <property type="term" value="F:RNA polymerase II CTD heptapeptide repeat kinase activity"/>
    <property type="evidence" value="ECO:0007669"/>
    <property type="project" value="TreeGrafter"/>
</dbReference>
<dbReference type="HOGENOM" id="CLU_2029873_0_0_1"/>
<name>D7M090_ARALL</name>
<dbReference type="Pfam" id="PF00069">
    <property type="entry name" value="Pkinase"/>
    <property type="match status" value="1"/>
</dbReference>
<dbReference type="eggNOG" id="KOG0659">
    <property type="taxonomic scope" value="Eukaryota"/>
</dbReference>
<dbReference type="GO" id="GO:0005737">
    <property type="term" value="C:cytoplasm"/>
    <property type="evidence" value="ECO:0007669"/>
    <property type="project" value="TreeGrafter"/>
</dbReference>
<evidence type="ECO:0000259" key="3">
    <source>
        <dbReference type="PROSITE" id="PS50011"/>
    </source>
</evidence>
<dbReference type="PANTHER" id="PTHR24056:SF554">
    <property type="entry name" value="CYCLIN-DEPENDENT KINASE D-1"/>
    <property type="match status" value="1"/>
</dbReference>
<dbReference type="PROSITE" id="PS50011">
    <property type="entry name" value="PROTEIN_KINASE_DOM"/>
    <property type="match status" value="1"/>
</dbReference>
<feature type="domain" description="Protein kinase" evidence="3">
    <location>
        <begin position="1"/>
        <end position="122"/>
    </location>
</feature>
<dbReference type="InterPro" id="IPR011009">
    <property type="entry name" value="Kinase-like_dom_sf"/>
</dbReference>
<dbReference type="STRING" id="81972.D7M090"/>
<dbReference type="EMBL" id="GL348718">
    <property type="protein sequence ID" value="EFH50977.1"/>
    <property type="molecule type" value="Genomic_DNA"/>
</dbReference>
<dbReference type="GO" id="GO:0045944">
    <property type="term" value="P:positive regulation of transcription by RNA polymerase II"/>
    <property type="evidence" value="ECO:0007669"/>
    <property type="project" value="TreeGrafter"/>
</dbReference>
<dbReference type="InterPro" id="IPR050108">
    <property type="entry name" value="CDK"/>
</dbReference>
<dbReference type="GO" id="GO:0070985">
    <property type="term" value="C:transcription factor TFIIK complex"/>
    <property type="evidence" value="ECO:0007669"/>
    <property type="project" value="TreeGrafter"/>
</dbReference>
<organism evidence="5">
    <name type="scientific">Arabidopsis lyrata subsp. lyrata</name>
    <name type="common">Lyre-leaved rock-cress</name>
    <dbReference type="NCBI Taxonomy" id="81972"/>
    <lineage>
        <taxon>Eukaryota</taxon>
        <taxon>Viridiplantae</taxon>
        <taxon>Streptophyta</taxon>
        <taxon>Embryophyta</taxon>
        <taxon>Tracheophyta</taxon>
        <taxon>Spermatophyta</taxon>
        <taxon>Magnoliopsida</taxon>
        <taxon>eudicotyledons</taxon>
        <taxon>Gunneridae</taxon>
        <taxon>Pentapetalae</taxon>
        <taxon>rosids</taxon>
        <taxon>malvids</taxon>
        <taxon>Brassicales</taxon>
        <taxon>Brassicaceae</taxon>
        <taxon>Camelineae</taxon>
        <taxon>Arabidopsis</taxon>
    </lineage>
</organism>
<dbReference type="SUPFAM" id="SSF56112">
    <property type="entry name" value="Protein kinase-like (PK-like)"/>
    <property type="match status" value="1"/>
</dbReference>
<evidence type="ECO:0000256" key="2">
    <source>
        <dbReference type="ARBA" id="ARBA00022840"/>
    </source>
</evidence>
<dbReference type="InterPro" id="IPR000719">
    <property type="entry name" value="Prot_kinase_dom"/>
</dbReference>
<proteinExistence type="predicted"/>
<evidence type="ECO:0000256" key="1">
    <source>
        <dbReference type="ARBA" id="ARBA00022741"/>
    </source>
</evidence>
<keyword evidence="2" id="KW-0067">ATP-binding</keyword>
<evidence type="ECO:0000313" key="4">
    <source>
        <dbReference type="EMBL" id="EFH50977.1"/>
    </source>
</evidence>
<protein>
    <recommendedName>
        <fullName evidence="3">Protein kinase domain-containing protein</fullName>
    </recommendedName>
</protein>
<dbReference type="PANTHER" id="PTHR24056">
    <property type="entry name" value="CELL DIVISION PROTEIN KINASE"/>
    <property type="match status" value="1"/>
</dbReference>
<gene>
    <name evidence="4" type="ORF">ARALYDRAFT_911536</name>
</gene>
<dbReference type="Gramene" id="scaffold_603593.1">
    <property type="protein sequence ID" value="scaffold_603593.1"/>
    <property type="gene ID" value="scaffold_603593.1"/>
</dbReference>
<keyword evidence="1" id="KW-0547">Nucleotide-binding</keyword>
<dbReference type="AlphaFoldDB" id="D7M090"/>
<dbReference type="GO" id="GO:0004693">
    <property type="term" value="F:cyclin-dependent protein serine/threonine kinase activity"/>
    <property type="evidence" value="ECO:0007669"/>
    <property type="project" value="TreeGrafter"/>
</dbReference>
<sequence>MITIESARGLFLDAECTLFSVVSSCSILPLYLDIRNDAQVFARWYRAPELLFGAKKYGAAVDVWAAGCIFAELLLRRPFLQPKADQWPDLTNLPDYVEYQYVSAPSLRSLLPAVSEDALDLL</sequence>
<dbReference type="Gene3D" id="1.10.510.10">
    <property type="entry name" value="Transferase(Phosphotransferase) domain 1"/>
    <property type="match status" value="1"/>
</dbReference>
<dbReference type="GO" id="GO:0005524">
    <property type="term" value="F:ATP binding"/>
    <property type="evidence" value="ECO:0007669"/>
    <property type="project" value="UniProtKB-KW"/>
</dbReference>
<evidence type="ECO:0000313" key="5">
    <source>
        <dbReference type="Proteomes" id="UP000008694"/>
    </source>
</evidence>
<reference evidence="5" key="1">
    <citation type="journal article" date="2011" name="Nat. Genet.">
        <title>The Arabidopsis lyrata genome sequence and the basis of rapid genome size change.</title>
        <authorList>
            <person name="Hu T.T."/>
            <person name="Pattyn P."/>
            <person name="Bakker E.G."/>
            <person name="Cao J."/>
            <person name="Cheng J.-F."/>
            <person name="Clark R.M."/>
            <person name="Fahlgren N."/>
            <person name="Fawcett J.A."/>
            <person name="Grimwood J."/>
            <person name="Gundlach H."/>
            <person name="Haberer G."/>
            <person name="Hollister J.D."/>
            <person name="Ossowski S."/>
            <person name="Ottilar R.P."/>
            <person name="Salamov A.A."/>
            <person name="Schneeberger K."/>
            <person name="Spannagl M."/>
            <person name="Wang X."/>
            <person name="Yang L."/>
            <person name="Nasrallah M.E."/>
            <person name="Bergelson J."/>
            <person name="Carrington J.C."/>
            <person name="Gaut B.S."/>
            <person name="Schmutz J."/>
            <person name="Mayer K.F.X."/>
            <person name="Van de Peer Y."/>
            <person name="Grigoriev I.V."/>
            <person name="Nordborg M."/>
            <person name="Weigel D."/>
            <person name="Guo Y.-L."/>
        </authorList>
    </citation>
    <scope>NUCLEOTIDE SEQUENCE [LARGE SCALE GENOMIC DNA]</scope>
    <source>
        <strain evidence="5">cv. MN47</strain>
    </source>
</reference>